<sequence length="193" mass="20945">MGLCDDHNQPSGNDFRTRQTAQLAQPPPRMIAIYRPANFAGRNNAEPRRLTVLLHAHHADAEETALGGSALFADERKFPTGSQSGRSRKPKPVRLRCDGRNGLQHPSAAGAYVHADDDGSGLRGRFWSSSARGSRTGACAYVCWVDRCASYLKKSKSGIGELGSILPIVKRLKVLMKIILCPDNRPPKTGGRG</sequence>
<dbReference type="AlphaFoldDB" id="A0A146G880"/>
<accession>A0A146G880</accession>
<name>A0A146G880_TERSA</name>
<evidence type="ECO:0000256" key="1">
    <source>
        <dbReference type="SAM" id="MobiDB-lite"/>
    </source>
</evidence>
<keyword evidence="3" id="KW-1185">Reference proteome</keyword>
<protein>
    <submittedName>
        <fullName evidence="2">Uncharacterized protein</fullName>
    </submittedName>
</protein>
<comment type="caution">
    <text evidence="2">The sequence shown here is derived from an EMBL/GenBank/DDBJ whole genome shotgun (WGS) entry which is preliminary data.</text>
</comment>
<evidence type="ECO:0000313" key="2">
    <source>
        <dbReference type="EMBL" id="GAT33720.1"/>
    </source>
</evidence>
<dbReference type="InParanoid" id="A0A146G880"/>
<dbReference type="STRING" id="690879.TSACC_22138"/>
<feature type="region of interest" description="Disordered" evidence="1">
    <location>
        <begin position="1"/>
        <end position="28"/>
    </location>
</feature>
<proteinExistence type="predicted"/>
<gene>
    <name evidence="2" type="ORF">TSACC_22138</name>
</gene>
<reference evidence="3" key="1">
    <citation type="journal article" date="2017" name="Genome Announc.">
        <title>Draft Genome Sequence of Terrimicrobium sacchariphilum NM-5T, a Facultative Anaerobic Soil Bacterium of the Class Spartobacteria.</title>
        <authorList>
            <person name="Qiu Y.L."/>
            <person name="Tourlousse D.M."/>
            <person name="Matsuura N."/>
            <person name="Ohashi A."/>
            <person name="Sekiguchi Y."/>
        </authorList>
    </citation>
    <scope>NUCLEOTIDE SEQUENCE [LARGE SCALE GENOMIC DNA]</scope>
    <source>
        <strain evidence="3">NM-5</strain>
    </source>
</reference>
<evidence type="ECO:0000313" key="3">
    <source>
        <dbReference type="Proteomes" id="UP000076023"/>
    </source>
</evidence>
<dbReference type="Proteomes" id="UP000076023">
    <property type="component" value="Unassembled WGS sequence"/>
</dbReference>
<feature type="compositionally biased region" description="Polar residues" evidence="1">
    <location>
        <begin position="9"/>
        <end position="23"/>
    </location>
</feature>
<organism evidence="2 3">
    <name type="scientific">Terrimicrobium sacchariphilum</name>
    <dbReference type="NCBI Taxonomy" id="690879"/>
    <lineage>
        <taxon>Bacteria</taxon>
        <taxon>Pseudomonadati</taxon>
        <taxon>Verrucomicrobiota</taxon>
        <taxon>Terrimicrobiia</taxon>
        <taxon>Terrimicrobiales</taxon>
        <taxon>Terrimicrobiaceae</taxon>
        <taxon>Terrimicrobium</taxon>
    </lineage>
</organism>
<dbReference type="EMBL" id="BDCO01000002">
    <property type="protein sequence ID" value="GAT33720.1"/>
    <property type="molecule type" value="Genomic_DNA"/>
</dbReference>